<dbReference type="FunFam" id="3.40.50.200:FF:000014">
    <property type="entry name" value="Proteinase K"/>
    <property type="match status" value="1"/>
</dbReference>
<dbReference type="InterPro" id="IPR023827">
    <property type="entry name" value="Peptidase_S8_Asp-AS"/>
</dbReference>
<evidence type="ECO:0000256" key="4">
    <source>
        <dbReference type="ARBA" id="ARBA00022801"/>
    </source>
</evidence>
<gene>
    <name evidence="10" type="ORF">CRHIZ90672A_00005859</name>
</gene>
<feature type="non-terminal residue" evidence="10">
    <location>
        <position position="1"/>
    </location>
</feature>
<dbReference type="InterPro" id="IPR036852">
    <property type="entry name" value="Peptidase_S8/S53_dom_sf"/>
</dbReference>
<dbReference type="InterPro" id="IPR010259">
    <property type="entry name" value="S8pro/Inhibitor_I9"/>
</dbReference>
<keyword evidence="5 6" id="KW-0720">Serine protease</keyword>
<dbReference type="Gene3D" id="3.40.50.200">
    <property type="entry name" value="Peptidase S8/S53 domain"/>
    <property type="match status" value="1"/>
</dbReference>
<evidence type="ECO:0000256" key="6">
    <source>
        <dbReference type="PROSITE-ProRule" id="PRU01240"/>
    </source>
</evidence>
<feature type="domain" description="Peptidase S8/S53" evidence="8">
    <location>
        <begin position="150"/>
        <end position="359"/>
    </location>
</feature>
<dbReference type="GO" id="GO:0006508">
    <property type="term" value="P:proteolysis"/>
    <property type="evidence" value="ECO:0007669"/>
    <property type="project" value="UniProtKB-KW"/>
</dbReference>
<dbReference type="InterPro" id="IPR022398">
    <property type="entry name" value="Peptidase_S8_His-AS"/>
</dbReference>
<dbReference type="InterPro" id="IPR034193">
    <property type="entry name" value="PCSK9_ProteinaseK-like"/>
</dbReference>
<organism evidence="10 11">
    <name type="scientific">Clonostachys rhizophaga</name>
    <dbReference type="NCBI Taxonomy" id="160324"/>
    <lineage>
        <taxon>Eukaryota</taxon>
        <taxon>Fungi</taxon>
        <taxon>Dikarya</taxon>
        <taxon>Ascomycota</taxon>
        <taxon>Pezizomycotina</taxon>
        <taxon>Sordariomycetes</taxon>
        <taxon>Hypocreomycetidae</taxon>
        <taxon>Hypocreales</taxon>
        <taxon>Bionectriaceae</taxon>
        <taxon>Clonostachys</taxon>
    </lineage>
</organism>
<keyword evidence="4 6" id="KW-0378">Hydrolase</keyword>
<evidence type="ECO:0000313" key="11">
    <source>
        <dbReference type="Proteomes" id="UP000696573"/>
    </source>
</evidence>
<evidence type="ECO:0000256" key="2">
    <source>
        <dbReference type="ARBA" id="ARBA00022670"/>
    </source>
</evidence>
<feature type="chain" id="PRO_5040275091" description="Subtilisin-like protein" evidence="7">
    <location>
        <begin position="27"/>
        <end position="399"/>
    </location>
</feature>
<evidence type="ECO:0000256" key="3">
    <source>
        <dbReference type="ARBA" id="ARBA00022729"/>
    </source>
</evidence>
<feature type="domain" description="Inhibitor I9" evidence="9">
    <location>
        <begin position="45"/>
        <end position="109"/>
    </location>
</feature>
<dbReference type="SUPFAM" id="SSF54897">
    <property type="entry name" value="Protease propeptides/inhibitors"/>
    <property type="match status" value="1"/>
</dbReference>
<dbReference type="GO" id="GO:0004252">
    <property type="term" value="F:serine-type endopeptidase activity"/>
    <property type="evidence" value="ECO:0007669"/>
    <property type="project" value="UniProtKB-UniRule"/>
</dbReference>
<protein>
    <recommendedName>
        <fullName evidence="12">Subtilisin-like protein</fullName>
    </recommendedName>
</protein>
<dbReference type="Proteomes" id="UP000696573">
    <property type="component" value="Unassembled WGS sequence"/>
</dbReference>
<feature type="signal peptide" evidence="7">
    <location>
        <begin position="1"/>
        <end position="26"/>
    </location>
</feature>
<evidence type="ECO:0000259" key="8">
    <source>
        <dbReference type="Pfam" id="PF00082"/>
    </source>
</evidence>
<comment type="caution">
    <text evidence="10">The sequence shown here is derived from an EMBL/GenBank/DDBJ whole genome shotgun (WGS) entry which is preliminary data.</text>
</comment>
<name>A0A9N9YW34_9HYPO</name>
<evidence type="ECO:0000259" key="9">
    <source>
        <dbReference type="Pfam" id="PF05922"/>
    </source>
</evidence>
<evidence type="ECO:0000256" key="7">
    <source>
        <dbReference type="SAM" id="SignalP"/>
    </source>
</evidence>
<proteinExistence type="inferred from homology"/>
<dbReference type="PANTHER" id="PTHR43806:SF58">
    <property type="entry name" value="ALKALINE PROTEASE 1-RELATED"/>
    <property type="match status" value="1"/>
</dbReference>
<dbReference type="EMBL" id="CABFNQ020000762">
    <property type="protein sequence ID" value="CAH0040244.1"/>
    <property type="molecule type" value="Genomic_DNA"/>
</dbReference>
<keyword evidence="2 6" id="KW-0645">Protease</keyword>
<keyword evidence="3 7" id="KW-0732">Signal</keyword>
<dbReference type="InterPro" id="IPR037045">
    <property type="entry name" value="S8pro/Inhibitor_I9_sf"/>
</dbReference>
<feature type="active site" description="Charge relay system" evidence="6">
    <location>
        <position position="190"/>
    </location>
</feature>
<dbReference type="InterPro" id="IPR015500">
    <property type="entry name" value="Peptidase_S8_subtilisin-rel"/>
</dbReference>
<accession>A0A9N9YW34</accession>
<dbReference type="Pfam" id="PF00082">
    <property type="entry name" value="Peptidase_S8"/>
    <property type="match status" value="1"/>
</dbReference>
<dbReference type="OrthoDB" id="19448at2759"/>
<dbReference type="Pfam" id="PF05922">
    <property type="entry name" value="Inhibitor_I9"/>
    <property type="match status" value="1"/>
</dbReference>
<dbReference type="SUPFAM" id="SSF52743">
    <property type="entry name" value="Subtilisin-like"/>
    <property type="match status" value="1"/>
</dbReference>
<dbReference type="PROSITE" id="PS00136">
    <property type="entry name" value="SUBTILASE_ASP"/>
    <property type="match status" value="1"/>
</dbReference>
<dbReference type="AlphaFoldDB" id="A0A9N9YW34"/>
<evidence type="ECO:0000256" key="1">
    <source>
        <dbReference type="ARBA" id="ARBA00011073"/>
    </source>
</evidence>
<dbReference type="PRINTS" id="PR00723">
    <property type="entry name" value="SUBTILISIN"/>
</dbReference>
<reference evidence="10" key="1">
    <citation type="submission" date="2021-10" db="EMBL/GenBank/DDBJ databases">
        <authorList>
            <person name="Piombo E."/>
        </authorList>
    </citation>
    <scope>NUCLEOTIDE SEQUENCE</scope>
</reference>
<dbReference type="GO" id="GO:0005576">
    <property type="term" value="C:extracellular region"/>
    <property type="evidence" value="ECO:0007669"/>
    <property type="project" value="UniProtKB-ARBA"/>
</dbReference>
<evidence type="ECO:0000256" key="5">
    <source>
        <dbReference type="ARBA" id="ARBA00022825"/>
    </source>
</evidence>
<feature type="active site" description="Charge relay system" evidence="6">
    <location>
        <position position="159"/>
    </location>
</feature>
<dbReference type="InterPro" id="IPR050131">
    <property type="entry name" value="Peptidase_S8_subtilisin-like"/>
</dbReference>
<comment type="similarity">
    <text evidence="1 6">Belongs to the peptidase S8 family.</text>
</comment>
<dbReference type="PROSITE" id="PS00137">
    <property type="entry name" value="SUBTILASE_HIS"/>
    <property type="match status" value="1"/>
</dbReference>
<dbReference type="InterPro" id="IPR000209">
    <property type="entry name" value="Peptidase_S8/S53_dom"/>
</dbReference>
<keyword evidence="11" id="KW-1185">Reference proteome</keyword>
<evidence type="ECO:0008006" key="12">
    <source>
        <dbReference type="Google" id="ProtNLM"/>
    </source>
</evidence>
<evidence type="ECO:0000313" key="10">
    <source>
        <dbReference type="EMBL" id="CAH0040244.1"/>
    </source>
</evidence>
<dbReference type="PANTHER" id="PTHR43806">
    <property type="entry name" value="PEPTIDASE S8"/>
    <property type="match status" value="1"/>
</dbReference>
<dbReference type="CDD" id="cd04077">
    <property type="entry name" value="Peptidases_S8_PCSK9_ProteinaseK_like"/>
    <property type="match status" value="1"/>
</dbReference>
<sequence>SSINLSVVIMRARPSFILAAISLALAAPSPPPQARDIDPRVVDKYIVKLKESSEIAALDSILDSFSIETDHLYSNVFNGFAATLDDDQVAKLHDHPQVEYIEKDSILSIESDGIVSIDDLITVPTTNWNLARISHRARGATTYVFDDSAGEGTCVYILDTGIQITHTQFGGRASMVANFVGGSSTDGNGHGTAIAGVVGGLTYGVSRNTALLGIKVLDDSGSGTTSGIISGIDWIASDVFTRNCPKGFAVNIAFGGSFSTALNTAVATLISGGTFVSVFAGGNAANAANYSPASVLTACTVGGSTSTDTAASWSNYGSLLDIWAPGQSVVTTGLGGTTTTVSGSIASAHIAGLGAYIASLEGITGAGICERLKELATPNLLGNVPASTVNLIAYNGSGA</sequence>
<dbReference type="Gene3D" id="3.30.70.80">
    <property type="entry name" value="Peptidase S8 propeptide/proteinase inhibitor I9"/>
    <property type="match status" value="1"/>
</dbReference>
<dbReference type="PROSITE" id="PS51892">
    <property type="entry name" value="SUBTILASE"/>
    <property type="match status" value="1"/>
</dbReference>
<feature type="active site" description="Charge relay system" evidence="6">
    <location>
        <position position="344"/>
    </location>
</feature>